<dbReference type="OrthoDB" id="273522at2759"/>
<name>A0A0N1PBM7_LEPSE</name>
<dbReference type="Proteomes" id="UP000038009">
    <property type="component" value="Unassembled WGS sequence"/>
</dbReference>
<dbReference type="VEuPathDB" id="TriTrypDB:Lsey_0177_0060"/>
<gene>
    <name evidence="2" type="ORF">ABL78_5336</name>
</gene>
<organism evidence="2 3">
    <name type="scientific">Leptomonas seymouri</name>
    <dbReference type="NCBI Taxonomy" id="5684"/>
    <lineage>
        <taxon>Eukaryota</taxon>
        <taxon>Discoba</taxon>
        <taxon>Euglenozoa</taxon>
        <taxon>Kinetoplastea</taxon>
        <taxon>Metakinetoplastina</taxon>
        <taxon>Trypanosomatida</taxon>
        <taxon>Trypanosomatidae</taxon>
        <taxon>Leishmaniinae</taxon>
        <taxon>Leptomonas</taxon>
    </lineage>
</organism>
<dbReference type="AlphaFoldDB" id="A0A0N1PBM7"/>
<feature type="region of interest" description="Disordered" evidence="1">
    <location>
        <begin position="32"/>
        <end position="98"/>
    </location>
</feature>
<evidence type="ECO:0000313" key="2">
    <source>
        <dbReference type="EMBL" id="KPI85598.1"/>
    </source>
</evidence>
<proteinExistence type="predicted"/>
<comment type="caution">
    <text evidence="2">The sequence shown here is derived from an EMBL/GenBank/DDBJ whole genome shotgun (WGS) entry which is preliminary data.</text>
</comment>
<keyword evidence="3" id="KW-1185">Reference proteome</keyword>
<accession>A0A0N1PBM7</accession>
<evidence type="ECO:0000313" key="3">
    <source>
        <dbReference type="Proteomes" id="UP000038009"/>
    </source>
</evidence>
<sequence>MTLPPVEPGMAGMTRRNFLVEMNRRRVAQYEPTKKQLDDEDVRMATARQEEKKKQQQEWAQWRQKTKSGSTVAGAGAAGRALPGATVRSMQASGKAPPKENIYMLQKEEEAAKKREYNRLYDMEAKHQLEEREATLKKMRDDEAAQIAAVRELNAEQDRRLAEAQAQAQEEERQYMERLKESNRRELAAAKAKREAREAQDRQLQALVNENSRHRAEMDERRQKNVALMMKQQNEQFHKETLKKREAETDHAEIAALAERNRRLAKEEQEAALLKKETFKRDFEESIARDKEFRRTHNYDEPVEMTRQRYELAAQSNRIILEEERLRDAERKQQYRKDLMEQITAKQTYRMNHLDEPGM</sequence>
<feature type="region of interest" description="Disordered" evidence="1">
    <location>
        <begin position="164"/>
        <end position="202"/>
    </location>
</feature>
<feature type="compositionally biased region" description="Basic and acidic residues" evidence="1">
    <location>
        <begin position="170"/>
        <end position="201"/>
    </location>
</feature>
<reference evidence="2 3" key="1">
    <citation type="journal article" date="2015" name="PLoS Pathog.">
        <title>Leptomonas seymouri: Adaptations to the Dixenous Life Cycle Analyzed by Genome Sequencing, Transcriptome Profiling and Co-infection with Leishmania donovani.</title>
        <authorList>
            <person name="Kraeva N."/>
            <person name="Butenko A."/>
            <person name="Hlavacova J."/>
            <person name="Kostygov A."/>
            <person name="Myskova J."/>
            <person name="Grybchuk D."/>
            <person name="Lestinova T."/>
            <person name="Votypka J."/>
            <person name="Volf P."/>
            <person name="Opperdoes F."/>
            <person name="Flegontov P."/>
            <person name="Lukes J."/>
            <person name="Yurchenko V."/>
        </authorList>
    </citation>
    <scope>NUCLEOTIDE SEQUENCE [LARGE SCALE GENOMIC DNA]</scope>
    <source>
        <strain evidence="2 3">ATCC 30220</strain>
    </source>
</reference>
<evidence type="ECO:0008006" key="4">
    <source>
        <dbReference type="Google" id="ProtNLM"/>
    </source>
</evidence>
<evidence type="ECO:0000256" key="1">
    <source>
        <dbReference type="SAM" id="MobiDB-lite"/>
    </source>
</evidence>
<dbReference type="EMBL" id="LJSK01000177">
    <property type="protein sequence ID" value="KPI85598.1"/>
    <property type="molecule type" value="Genomic_DNA"/>
</dbReference>
<feature type="compositionally biased region" description="Low complexity" evidence="1">
    <location>
        <begin position="73"/>
        <end position="85"/>
    </location>
</feature>
<protein>
    <recommendedName>
        <fullName evidence="4">Trichohyalin-plectin-homology domain-containing protein</fullName>
    </recommendedName>
</protein>
<dbReference type="OMA" id="ASEAKHY"/>